<dbReference type="AlphaFoldDB" id="W6V9W7"/>
<dbReference type="CTD" id="36337276"/>
<dbReference type="KEGG" id="egl:EGR_01561"/>
<dbReference type="EMBL" id="APAU02000006">
    <property type="protein sequence ID" value="EUB63479.1"/>
    <property type="molecule type" value="Genomic_DNA"/>
</dbReference>
<gene>
    <name evidence="2" type="ORF">EGR_01561</name>
</gene>
<organism evidence="2 3">
    <name type="scientific">Echinococcus granulosus</name>
    <name type="common">Hydatid tapeworm</name>
    <dbReference type="NCBI Taxonomy" id="6210"/>
    <lineage>
        <taxon>Eukaryota</taxon>
        <taxon>Metazoa</taxon>
        <taxon>Spiralia</taxon>
        <taxon>Lophotrochozoa</taxon>
        <taxon>Platyhelminthes</taxon>
        <taxon>Cestoda</taxon>
        <taxon>Eucestoda</taxon>
        <taxon>Cyclophyllidea</taxon>
        <taxon>Taeniidae</taxon>
        <taxon>Echinococcus</taxon>
        <taxon>Echinococcus granulosus group</taxon>
    </lineage>
</organism>
<dbReference type="GeneID" id="36337276"/>
<keyword evidence="1" id="KW-0732">Signal</keyword>
<comment type="caution">
    <text evidence="2">The sequence shown here is derived from an EMBL/GenBank/DDBJ whole genome shotgun (WGS) entry which is preliminary data.</text>
</comment>
<sequence length="86" mass="9900">MLFLLLITLTTIFIPDFVATFIVKTRDRNNCIILAKRNKLFYSRSKQSIKAKFPVPYLHAYIGGGVGFAYNLLHIEQDNSIYLQDS</sequence>
<name>W6V9W7_ECHGR</name>
<evidence type="ECO:0000313" key="3">
    <source>
        <dbReference type="Proteomes" id="UP000019149"/>
    </source>
</evidence>
<accession>W6V9W7</accession>
<reference evidence="2 3" key="1">
    <citation type="journal article" date="2013" name="Nat. Genet.">
        <title>The genome of the hydatid tapeworm Echinococcus granulosus.</title>
        <authorList>
            <person name="Zheng H."/>
            <person name="Zhang W."/>
            <person name="Zhang L."/>
            <person name="Zhang Z."/>
            <person name="Li J."/>
            <person name="Lu G."/>
            <person name="Zhu Y."/>
            <person name="Wang Y."/>
            <person name="Huang Y."/>
            <person name="Liu J."/>
            <person name="Kang H."/>
            <person name="Chen J."/>
            <person name="Wang L."/>
            <person name="Chen A."/>
            <person name="Yu S."/>
            <person name="Gao Z."/>
            <person name="Jin L."/>
            <person name="Gu W."/>
            <person name="Wang Z."/>
            <person name="Zhao L."/>
            <person name="Shi B."/>
            <person name="Wen H."/>
            <person name="Lin R."/>
            <person name="Jones M.K."/>
            <person name="Brejova B."/>
            <person name="Vinar T."/>
            <person name="Zhao G."/>
            <person name="McManus D.P."/>
            <person name="Chen Z."/>
            <person name="Zhou Y."/>
            <person name="Wang S."/>
        </authorList>
    </citation>
    <scope>NUCLEOTIDE SEQUENCE [LARGE SCALE GENOMIC DNA]</scope>
</reference>
<feature type="signal peptide" evidence="1">
    <location>
        <begin position="1"/>
        <end position="20"/>
    </location>
</feature>
<feature type="chain" id="PRO_5004885851" evidence="1">
    <location>
        <begin position="21"/>
        <end position="86"/>
    </location>
</feature>
<protein>
    <submittedName>
        <fullName evidence="2">Uncharacterized protein</fullName>
    </submittedName>
</protein>
<evidence type="ECO:0000256" key="1">
    <source>
        <dbReference type="SAM" id="SignalP"/>
    </source>
</evidence>
<proteinExistence type="predicted"/>
<dbReference type="Proteomes" id="UP000019149">
    <property type="component" value="Unassembled WGS sequence"/>
</dbReference>
<dbReference type="RefSeq" id="XP_024354675.1">
    <property type="nucleotide sequence ID" value="XM_024490810.1"/>
</dbReference>
<keyword evidence="3" id="KW-1185">Reference proteome</keyword>
<evidence type="ECO:0000313" key="2">
    <source>
        <dbReference type="EMBL" id="EUB63479.1"/>
    </source>
</evidence>